<protein>
    <recommendedName>
        <fullName evidence="4">N-acetyltransferase domain-containing protein</fullName>
    </recommendedName>
</protein>
<dbReference type="Gene3D" id="3.40.630.30">
    <property type="match status" value="1"/>
</dbReference>
<keyword evidence="2" id="KW-0012">Acyltransferase</keyword>
<dbReference type="PANTHER" id="PTHR42919">
    <property type="entry name" value="N-ALPHA-ACETYLTRANSFERASE"/>
    <property type="match status" value="1"/>
</dbReference>
<feature type="domain" description="N-acetyltransferase" evidence="4">
    <location>
        <begin position="20"/>
        <end position="176"/>
    </location>
</feature>
<evidence type="ECO:0000313" key="5">
    <source>
        <dbReference type="EMBL" id="CAD9247995.1"/>
    </source>
</evidence>
<evidence type="ECO:0000256" key="1">
    <source>
        <dbReference type="ARBA" id="ARBA00022679"/>
    </source>
</evidence>
<dbReference type="SUPFAM" id="SSF55729">
    <property type="entry name" value="Acyl-CoA N-acyltransferases (Nat)"/>
    <property type="match status" value="1"/>
</dbReference>
<dbReference type="PROSITE" id="PS51186">
    <property type="entry name" value="GNAT"/>
    <property type="match status" value="1"/>
</dbReference>
<dbReference type="AlphaFoldDB" id="A0A7S1TXC2"/>
<evidence type="ECO:0000256" key="2">
    <source>
        <dbReference type="ARBA" id="ARBA00023315"/>
    </source>
</evidence>
<dbReference type="InterPro" id="IPR051556">
    <property type="entry name" value="N-term/lysine_N-AcTrnsfr"/>
</dbReference>
<dbReference type="FunFam" id="3.40.630.30:FF:000006">
    <property type="entry name" value="Putative n-alpha-acetyltransferase 50"/>
    <property type="match status" value="1"/>
</dbReference>
<name>A0A7S1TXC2_9STRA</name>
<proteinExistence type="predicted"/>
<keyword evidence="1" id="KW-0808">Transferase</keyword>
<sequence>MEGPAESKADPAAAAPLLPVQFGPIHGNNSNMLRALNVAVFPVRYNEKFYNDVPTLPKEYTMYAWFGEFVVGAICCRREDNTSEDGAARPKKLYIMTLGVLAAWRGRSIGSRLLEKVLENAEQDETLDHIYLHVQTNNDAAMSFYANFGFENVGMIENYYKRIEPPHCYVLRKSLSGASCSDAPPPADATLFEDGAKES</sequence>
<dbReference type="GO" id="GO:0016747">
    <property type="term" value="F:acyltransferase activity, transferring groups other than amino-acyl groups"/>
    <property type="evidence" value="ECO:0007669"/>
    <property type="project" value="InterPro"/>
</dbReference>
<organism evidence="5">
    <name type="scientific">Phaeomonas parva</name>
    <dbReference type="NCBI Taxonomy" id="124430"/>
    <lineage>
        <taxon>Eukaryota</taxon>
        <taxon>Sar</taxon>
        <taxon>Stramenopiles</taxon>
        <taxon>Ochrophyta</taxon>
        <taxon>Pinguiophyceae</taxon>
        <taxon>Pinguiochrysidales</taxon>
        <taxon>Pinguiochrysidaceae</taxon>
        <taxon>Phaeomonas</taxon>
    </lineage>
</organism>
<dbReference type="GO" id="GO:0031415">
    <property type="term" value="C:NatA complex"/>
    <property type="evidence" value="ECO:0007669"/>
    <property type="project" value="TreeGrafter"/>
</dbReference>
<dbReference type="CDD" id="cd04301">
    <property type="entry name" value="NAT_SF"/>
    <property type="match status" value="1"/>
</dbReference>
<dbReference type="EMBL" id="HBGJ01010258">
    <property type="protein sequence ID" value="CAD9247995.1"/>
    <property type="molecule type" value="Transcribed_RNA"/>
</dbReference>
<reference evidence="5" key="1">
    <citation type="submission" date="2021-01" db="EMBL/GenBank/DDBJ databases">
        <authorList>
            <person name="Corre E."/>
            <person name="Pelletier E."/>
            <person name="Niang G."/>
            <person name="Scheremetjew M."/>
            <person name="Finn R."/>
            <person name="Kale V."/>
            <person name="Holt S."/>
            <person name="Cochrane G."/>
            <person name="Meng A."/>
            <person name="Brown T."/>
            <person name="Cohen L."/>
        </authorList>
    </citation>
    <scope>NUCLEOTIDE SEQUENCE</scope>
    <source>
        <strain evidence="5">CCMP2877</strain>
    </source>
</reference>
<dbReference type="InterPro" id="IPR016181">
    <property type="entry name" value="Acyl_CoA_acyltransferase"/>
</dbReference>
<accession>A0A7S1TXC2</accession>
<dbReference type="Pfam" id="PF00583">
    <property type="entry name" value="Acetyltransf_1"/>
    <property type="match status" value="1"/>
</dbReference>
<dbReference type="PANTHER" id="PTHR42919:SF8">
    <property type="entry name" value="N-ALPHA-ACETYLTRANSFERASE 50"/>
    <property type="match status" value="1"/>
</dbReference>
<evidence type="ECO:0000259" key="4">
    <source>
        <dbReference type="PROSITE" id="PS51186"/>
    </source>
</evidence>
<gene>
    <name evidence="5" type="ORF">PPAR1163_LOCUS6354</name>
</gene>
<dbReference type="GO" id="GO:0007064">
    <property type="term" value="P:mitotic sister chromatid cohesion"/>
    <property type="evidence" value="ECO:0007669"/>
    <property type="project" value="TreeGrafter"/>
</dbReference>
<evidence type="ECO:0000256" key="3">
    <source>
        <dbReference type="SAM" id="MobiDB-lite"/>
    </source>
</evidence>
<feature type="region of interest" description="Disordered" evidence="3">
    <location>
        <begin position="178"/>
        <end position="199"/>
    </location>
</feature>
<dbReference type="InterPro" id="IPR000182">
    <property type="entry name" value="GNAT_dom"/>
</dbReference>